<dbReference type="EMBL" id="BIFT01000001">
    <property type="protein sequence ID" value="GCE28401.1"/>
    <property type="molecule type" value="Genomic_DNA"/>
</dbReference>
<proteinExistence type="predicted"/>
<reference evidence="2" key="1">
    <citation type="submission" date="2018-12" db="EMBL/GenBank/DDBJ databases">
        <title>Tengunoibacter tsumagoiensis gen. nov., sp. nov., Dictyobacter kobayashii sp. nov., D. alpinus sp. nov., and D. joshuensis sp. nov. and description of Dictyobacteraceae fam. nov. within the order Ktedonobacterales isolated from Tengu-no-mugimeshi.</title>
        <authorList>
            <person name="Wang C.M."/>
            <person name="Zheng Y."/>
            <person name="Sakai Y."/>
            <person name="Toyoda A."/>
            <person name="Minakuchi Y."/>
            <person name="Abe K."/>
            <person name="Yokota A."/>
            <person name="Yabe S."/>
        </authorList>
    </citation>
    <scope>NUCLEOTIDE SEQUENCE [LARGE SCALE GENOMIC DNA]</scope>
    <source>
        <strain evidence="2">Uno16</strain>
    </source>
</reference>
<sequence length="244" mass="27191">MHMHESKYLTLAIQNNAIWCDTICRAHGLPGEFHEGYWIHQRPTPRYYPNLVTLSPASALNLQQAELAAFLMEKQAYGVSVKDSFADLDPAAFGFQQLFEAQWIMRPAPTASIHLTKGDLQWKQIVSEDELRKWEMAWSQAEVAAHERLFGQALLADADICFVAAYKGDQIVAGAIGNRTTGVVGLSNLFAPEQEAQSYWEGIVAMLASCYPGLPIVGYEQDESLMQALQAGFTTLGPLRVWVR</sequence>
<dbReference type="AlphaFoldDB" id="A0A402BAI0"/>
<gene>
    <name evidence="1" type="ORF">KDA_38850</name>
</gene>
<evidence type="ECO:0000313" key="1">
    <source>
        <dbReference type="EMBL" id="GCE28401.1"/>
    </source>
</evidence>
<evidence type="ECO:0008006" key="3">
    <source>
        <dbReference type="Google" id="ProtNLM"/>
    </source>
</evidence>
<protein>
    <recommendedName>
        <fullName evidence="3">N-acetyltransferase domain-containing protein</fullName>
    </recommendedName>
</protein>
<organism evidence="1 2">
    <name type="scientific">Dictyobacter alpinus</name>
    <dbReference type="NCBI Taxonomy" id="2014873"/>
    <lineage>
        <taxon>Bacteria</taxon>
        <taxon>Bacillati</taxon>
        <taxon>Chloroflexota</taxon>
        <taxon>Ktedonobacteria</taxon>
        <taxon>Ktedonobacterales</taxon>
        <taxon>Dictyobacteraceae</taxon>
        <taxon>Dictyobacter</taxon>
    </lineage>
</organism>
<name>A0A402BAI0_9CHLR</name>
<dbReference type="Proteomes" id="UP000287171">
    <property type="component" value="Unassembled WGS sequence"/>
</dbReference>
<accession>A0A402BAI0</accession>
<evidence type="ECO:0000313" key="2">
    <source>
        <dbReference type="Proteomes" id="UP000287171"/>
    </source>
</evidence>
<comment type="caution">
    <text evidence="1">The sequence shown here is derived from an EMBL/GenBank/DDBJ whole genome shotgun (WGS) entry which is preliminary data.</text>
</comment>
<keyword evidence="2" id="KW-1185">Reference proteome</keyword>